<evidence type="ECO:0000313" key="8">
    <source>
        <dbReference type="EMBL" id="CUU84913.1"/>
    </source>
</evidence>
<feature type="transmembrane region" description="Helical" evidence="6">
    <location>
        <begin position="55"/>
        <end position="80"/>
    </location>
</feature>
<protein>
    <submittedName>
        <fullName evidence="7">Transporter</fullName>
    </submittedName>
</protein>
<evidence type="ECO:0000256" key="5">
    <source>
        <dbReference type="ARBA" id="ARBA00023136"/>
    </source>
</evidence>
<feature type="transmembrane region" description="Helical" evidence="6">
    <location>
        <begin position="140"/>
        <end position="161"/>
    </location>
</feature>
<feature type="transmembrane region" description="Helical" evidence="6">
    <location>
        <begin position="284"/>
        <end position="308"/>
    </location>
</feature>
<proteinExistence type="inferred from homology"/>
<dbReference type="EMBL" id="FAVC01000002">
    <property type="protein sequence ID" value="CUU84913.1"/>
    <property type="molecule type" value="Genomic_DNA"/>
</dbReference>
<sequence length="336" mass="37095">MKYQLILISIASFVIIVAGLSAASSIVVPFLLAVFIAIIVSPMLDFMARLKIRRTLAFVVIISAFALVLWFLGNVIATALNGFSAALPEYQVKLSNFIDEAIAWLNSYEIIKINSFVIDSIDTNKIFSTTSTILRQTSEIVTKSFLVFLLVIFMLVETQVFKDKVEYFSKKHSQTHDIVNNFISNLKRYLAIKTISSIATGLILWGFLVYFNIPYAPLWGVVAFILNYIPTIGSIIAAVPAILMSLLVNDFGDTLWLSLVYLVVNIAIGNFIEPKFLGSGLGISTLVVILSLLFWGFVLGIGGMFLAVPLTMSIKIALNENPKTKFLAILLSNKAD</sequence>
<dbReference type="PANTHER" id="PTHR21716">
    <property type="entry name" value="TRANSMEMBRANE PROTEIN"/>
    <property type="match status" value="1"/>
</dbReference>
<comment type="subcellular location">
    <subcellularLocation>
        <location evidence="1">Membrane</location>
        <topology evidence="1">Multi-pass membrane protein</topology>
    </subcellularLocation>
</comment>
<keyword evidence="4 6" id="KW-1133">Transmembrane helix</keyword>
<name>A0A0S4RET9_CAMHY</name>
<evidence type="ECO:0000256" key="4">
    <source>
        <dbReference type="ARBA" id="ARBA00022989"/>
    </source>
</evidence>
<reference evidence="9 10" key="1">
    <citation type="submission" date="2015-11" db="EMBL/GenBank/DDBJ databases">
        <authorList>
            <consortium name="Pathogen Informatics"/>
        </authorList>
    </citation>
    <scope>NUCLEOTIDE SEQUENCE [LARGE SCALE GENOMIC DNA]</scope>
    <source>
        <strain evidence="7 9">006A-0059</strain>
        <strain evidence="8 10">007A-0283</strain>
    </source>
</reference>
<feature type="transmembrane region" description="Helical" evidence="6">
    <location>
        <begin position="219"/>
        <end position="243"/>
    </location>
</feature>
<dbReference type="GO" id="GO:0016020">
    <property type="term" value="C:membrane"/>
    <property type="evidence" value="ECO:0007669"/>
    <property type="project" value="UniProtKB-SubCell"/>
</dbReference>
<dbReference type="Pfam" id="PF01594">
    <property type="entry name" value="AI-2E_transport"/>
    <property type="match status" value="1"/>
</dbReference>
<organism evidence="7 9">
    <name type="scientific">Campylobacter hyointestinalis subsp. hyointestinalis</name>
    <dbReference type="NCBI Taxonomy" id="91352"/>
    <lineage>
        <taxon>Bacteria</taxon>
        <taxon>Pseudomonadati</taxon>
        <taxon>Campylobacterota</taxon>
        <taxon>Epsilonproteobacteria</taxon>
        <taxon>Campylobacterales</taxon>
        <taxon>Campylobacteraceae</taxon>
        <taxon>Campylobacter</taxon>
    </lineage>
</organism>
<dbReference type="PANTHER" id="PTHR21716:SF64">
    <property type="entry name" value="AI-2 TRANSPORT PROTEIN TQSA"/>
    <property type="match status" value="1"/>
</dbReference>
<keyword evidence="3 6" id="KW-0812">Transmembrane</keyword>
<keyword evidence="9" id="KW-1185">Reference proteome</keyword>
<evidence type="ECO:0000256" key="1">
    <source>
        <dbReference type="ARBA" id="ARBA00004141"/>
    </source>
</evidence>
<feature type="transmembrane region" description="Helical" evidence="6">
    <location>
        <begin position="190"/>
        <end position="213"/>
    </location>
</feature>
<feature type="transmembrane region" description="Helical" evidence="6">
    <location>
        <begin position="255"/>
        <end position="272"/>
    </location>
</feature>
<evidence type="ECO:0000313" key="9">
    <source>
        <dbReference type="Proteomes" id="UP000052237"/>
    </source>
</evidence>
<keyword evidence="5 6" id="KW-0472">Membrane</keyword>
<dbReference type="EMBL" id="FAVB01000002">
    <property type="protein sequence ID" value="CUU78076.1"/>
    <property type="molecule type" value="Genomic_DNA"/>
</dbReference>
<dbReference type="Proteomes" id="UP000052245">
    <property type="component" value="Unassembled WGS sequence"/>
</dbReference>
<gene>
    <name evidence="7" type="primary">tqsA</name>
    <name evidence="7" type="ORF">ERS686654_00921</name>
    <name evidence="8" type="ORF">ERS739223_01150</name>
</gene>
<evidence type="ECO:0000313" key="7">
    <source>
        <dbReference type="EMBL" id="CUU78076.1"/>
    </source>
</evidence>
<comment type="similarity">
    <text evidence="2">Belongs to the autoinducer-2 exporter (AI-2E) (TC 2.A.86) family.</text>
</comment>
<dbReference type="GO" id="GO:0055085">
    <property type="term" value="P:transmembrane transport"/>
    <property type="evidence" value="ECO:0007669"/>
    <property type="project" value="TreeGrafter"/>
</dbReference>
<dbReference type="Proteomes" id="UP000052237">
    <property type="component" value="Unassembled WGS sequence"/>
</dbReference>
<evidence type="ECO:0000313" key="10">
    <source>
        <dbReference type="Proteomes" id="UP000052245"/>
    </source>
</evidence>
<evidence type="ECO:0000256" key="3">
    <source>
        <dbReference type="ARBA" id="ARBA00022692"/>
    </source>
</evidence>
<dbReference type="RefSeq" id="WP_059430285.1">
    <property type="nucleotide sequence ID" value="NZ_CP040464.1"/>
</dbReference>
<feature type="transmembrane region" description="Helical" evidence="6">
    <location>
        <begin position="5"/>
        <end position="24"/>
    </location>
</feature>
<dbReference type="AlphaFoldDB" id="A0A0S4RET9"/>
<dbReference type="InterPro" id="IPR002549">
    <property type="entry name" value="AI-2E-like"/>
</dbReference>
<accession>A0A0S4RET9</accession>
<evidence type="ECO:0000256" key="2">
    <source>
        <dbReference type="ARBA" id="ARBA00009773"/>
    </source>
</evidence>
<feature type="transmembrane region" description="Helical" evidence="6">
    <location>
        <begin position="30"/>
        <end position="48"/>
    </location>
</feature>
<comment type="caution">
    <text evidence="7">The sequence shown here is derived from an EMBL/GenBank/DDBJ whole genome shotgun (WGS) entry which is preliminary data.</text>
</comment>
<evidence type="ECO:0000256" key="6">
    <source>
        <dbReference type="SAM" id="Phobius"/>
    </source>
</evidence>
<accession>A0A9W5AUE3</accession>